<comment type="caution">
    <text evidence="2">The sequence shown here is derived from an EMBL/GenBank/DDBJ whole genome shotgun (WGS) entry which is preliminary data.</text>
</comment>
<evidence type="ECO:0000313" key="2">
    <source>
        <dbReference type="EMBL" id="CAF9906041.1"/>
    </source>
</evidence>
<dbReference type="Proteomes" id="UP000664203">
    <property type="component" value="Unassembled WGS sequence"/>
</dbReference>
<proteinExistence type="predicted"/>
<keyword evidence="1" id="KW-0732">Signal</keyword>
<organism evidence="2 3">
    <name type="scientific">Alectoria fallacina</name>
    <dbReference type="NCBI Taxonomy" id="1903189"/>
    <lineage>
        <taxon>Eukaryota</taxon>
        <taxon>Fungi</taxon>
        <taxon>Dikarya</taxon>
        <taxon>Ascomycota</taxon>
        <taxon>Pezizomycotina</taxon>
        <taxon>Lecanoromycetes</taxon>
        <taxon>OSLEUM clade</taxon>
        <taxon>Lecanoromycetidae</taxon>
        <taxon>Lecanorales</taxon>
        <taxon>Lecanorineae</taxon>
        <taxon>Parmeliaceae</taxon>
        <taxon>Alectoria</taxon>
    </lineage>
</organism>
<protein>
    <submittedName>
        <fullName evidence="2">Uncharacterized protein</fullName>
    </submittedName>
</protein>
<accession>A0A8H3EF78</accession>
<dbReference type="OrthoDB" id="3556948at2759"/>
<gene>
    <name evidence="2" type="ORF">ALECFALPRED_001949</name>
</gene>
<sequence>MLLKPIALFAAGVTAANSGWTIPEGQPNGVYSVSVDSSGKATHNFLHDLIAPDHIAAPSKERRALGNSAKLSIERDLNGPYAITCGGYELDHGDCDGAVANLKNQCGNGANVGGNLDYYAIDNSVVAYFCNFNSGATNCYFYDAADAYQLITGSCGLYEAGWDSMFAYYAPNGGPNYVSYGYENLGGNDFCGRGTNGKI</sequence>
<feature type="chain" id="PRO_5034333518" evidence="1">
    <location>
        <begin position="19"/>
        <end position="199"/>
    </location>
</feature>
<dbReference type="AlphaFoldDB" id="A0A8H3EF78"/>
<dbReference type="EMBL" id="CAJPDR010000015">
    <property type="protein sequence ID" value="CAF9906041.1"/>
    <property type="molecule type" value="Genomic_DNA"/>
</dbReference>
<reference evidence="2" key="1">
    <citation type="submission" date="2021-03" db="EMBL/GenBank/DDBJ databases">
        <authorList>
            <person name="Tagirdzhanova G."/>
        </authorList>
    </citation>
    <scope>NUCLEOTIDE SEQUENCE</scope>
</reference>
<keyword evidence="3" id="KW-1185">Reference proteome</keyword>
<feature type="signal peptide" evidence="1">
    <location>
        <begin position="1"/>
        <end position="18"/>
    </location>
</feature>
<evidence type="ECO:0000256" key="1">
    <source>
        <dbReference type="SAM" id="SignalP"/>
    </source>
</evidence>
<name>A0A8H3EF78_9LECA</name>
<evidence type="ECO:0000313" key="3">
    <source>
        <dbReference type="Proteomes" id="UP000664203"/>
    </source>
</evidence>